<dbReference type="Gene3D" id="3.30.360.10">
    <property type="entry name" value="Dihydrodipicolinate Reductase, domain 2"/>
    <property type="match status" value="1"/>
</dbReference>
<organism evidence="5">
    <name type="scientific">Odontella aurita</name>
    <dbReference type="NCBI Taxonomy" id="265563"/>
    <lineage>
        <taxon>Eukaryota</taxon>
        <taxon>Sar</taxon>
        <taxon>Stramenopiles</taxon>
        <taxon>Ochrophyta</taxon>
        <taxon>Bacillariophyta</taxon>
        <taxon>Mediophyceae</taxon>
        <taxon>Biddulphiophycidae</taxon>
        <taxon>Eupodiscales</taxon>
        <taxon>Odontellaceae</taxon>
        <taxon>Odontella</taxon>
    </lineage>
</organism>
<dbReference type="SUPFAM" id="SSF55347">
    <property type="entry name" value="Glyceraldehyde-3-phosphate dehydrogenase-like, C-terminal domain"/>
    <property type="match status" value="1"/>
</dbReference>
<dbReference type="SUPFAM" id="SSF51735">
    <property type="entry name" value="NAD(P)-binding Rossmann-fold domains"/>
    <property type="match status" value="1"/>
</dbReference>
<evidence type="ECO:0008006" key="6">
    <source>
        <dbReference type="Google" id="ProtNLM"/>
    </source>
</evidence>
<dbReference type="InterPro" id="IPR055170">
    <property type="entry name" value="GFO_IDH_MocA-like_dom"/>
</dbReference>
<comment type="similarity">
    <text evidence="1">Belongs to the Gfo/Idh/MocA family.</text>
</comment>
<dbReference type="Gene3D" id="3.40.50.720">
    <property type="entry name" value="NAD(P)-binding Rossmann-like Domain"/>
    <property type="match status" value="1"/>
</dbReference>
<evidence type="ECO:0000256" key="1">
    <source>
        <dbReference type="ARBA" id="ARBA00010928"/>
    </source>
</evidence>
<reference evidence="5" key="1">
    <citation type="submission" date="2021-01" db="EMBL/GenBank/DDBJ databases">
        <authorList>
            <person name="Corre E."/>
            <person name="Pelletier E."/>
            <person name="Niang G."/>
            <person name="Scheremetjew M."/>
            <person name="Finn R."/>
            <person name="Kale V."/>
            <person name="Holt S."/>
            <person name="Cochrane G."/>
            <person name="Meng A."/>
            <person name="Brown T."/>
            <person name="Cohen L."/>
        </authorList>
    </citation>
    <scope>NUCLEOTIDE SEQUENCE</scope>
    <source>
        <strain evidence="5">Isolate 1302-5</strain>
    </source>
</reference>
<dbReference type="Pfam" id="PF22725">
    <property type="entry name" value="GFO_IDH_MocA_C3"/>
    <property type="match status" value="1"/>
</dbReference>
<dbReference type="GO" id="GO:0000166">
    <property type="term" value="F:nucleotide binding"/>
    <property type="evidence" value="ECO:0007669"/>
    <property type="project" value="InterPro"/>
</dbReference>
<dbReference type="PANTHER" id="PTHR43818">
    <property type="entry name" value="BCDNA.GH03377"/>
    <property type="match status" value="1"/>
</dbReference>
<dbReference type="EMBL" id="HBKQ01055709">
    <property type="protein sequence ID" value="CAE2282018.1"/>
    <property type="molecule type" value="Transcribed_RNA"/>
</dbReference>
<proteinExistence type="inferred from homology"/>
<keyword evidence="2" id="KW-0560">Oxidoreductase</keyword>
<evidence type="ECO:0000259" key="3">
    <source>
        <dbReference type="Pfam" id="PF01408"/>
    </source>
</evidence>
<dbReference type="Pfam" id="PF01408">
    <property type="entry name" value="GFO_IDH_MocA"/>
    <property type="match status" value="1"/>
</dbReference>
<dbReference type="InterPro" id="IPR050463">
    <property type="entry name" value="Gfo/Idh/MocA_oxidrdct_glycsds"/>
</dbReference>
<dbReference type="InterPro" id="IPR036291">
    <property type="entry name" value="NAD(P)-bd_dom_sf"/>
</dbReference>
<gene>
    <name evidence="5" type="ORF">OAUR00152_LOCUS38166</name>
</gene>
<dbReference type="GO" id="GO:0016491">
    <property type="term" value="F:oxidoreductase activity"/>
    <property type="evidence" value="ECO:0007669"/>
    <property type="project" value="UniProtKB-KW"/>
</dbReference>
<dbReference type="PANTHER" id="PTHR43818:SF11">
    <property type="entry name" value="BCDNA.GH03377"/>
    <property type="match status" value="1"/>
</dbReference>
<sequence>MSDKRVKTISWGIVGCGTVCEVKSGPAFYNCSNSSLIAAMRRDEAKAKDYAKRHSVEKVYTSARELIDDESVDAVYVATPPGGDRIGIAKMVADTKKHVCYMEKPLGRDVNEAKEIVSILQKANVPLYVAYYRRCMPKFVAVKKALDQKKIGNITGVSVTLHQSRHLQKDKSHWHYDKEISGGGLFMDVGCHMLDLVDFFVGPIENATGRAFLSVKDQIVEDNVRGMWEHTCPVDGRRFGGSCVFNFTSGGPRRDEIEITGTLGSVVVSCFDTKPAQLKLDSGNEVVALDAKHPYTVQQPMIQLLIQDILSKTGCGINAGLDLDPDEFLCNGEAAVRTSEVLDKLLGRAKWTDDYMIT</sequence>
<feature type="domain" description="Gfo/Idh/MocA-like oxidoreductase N-terminal" evidence="3">
    <location>
        <begin position="10"/>
        <end position="131"/>
    </location>
</feature>
<evidence type="ECO:0000259" key="4">
    <source>
        <dbReference type="Pfam" id="PF22725"/>
    </source>
</evidence>
<evidence type="ECO:0000256" key="2">
    <source>
        <dbReference type="ARBA" id="ARBA00023002"/>
    </source>
</evidence>
<accession>A0A7S4K3Q2</accession>
<dbReference type="InterPro" id="IPR000683">
    <property type="entry name" value="Gfo/Idh/MocA-like_OxRdtase_N"/>
</dbReference>
<dbReference type="AlphaFoldDB" id="A0A7S4K3Q2"/>
<protein>
    <recommendedName>
        <fullName evidence="6">Gfo/Idh/MocA-like oxidoreductase N-terminal domain-containing protein</fullName>
    </recommendedName>
</protein>
<evidence type="ECO:0000313" key="5">
    <source>
        <dbReference type="EMBL" id="CAE2282018.1"/>
    </source>
</evidence>
<feature type="domain" description="GFO/IDH/MocA-like oxidoreductase" evidence="4">
    <location>
        <begin position="139"/>
        <end position="266"/>
    </location>
</feature>
<name>A0A7S4K3Q2_9STRA</name>